<organism evidence="8 9">
    <name type="scientific">Petromyzon marinus</name>
    <name type="common">Sea lamprey</name>
    <dbReference type="NCBI Taxonomy" id="7757"/>
    <lineage>
        <taxon>Eukaryota</taxon>
        <taxon>Metazoa</taxon>
        <taxon>Chordata</taxon>
        <taxon>Craniata</taxon>
        <taxon>Vertebrata</taxon>
        <taxon>Cyclostomata</taxon>
        <taxon>Hyperoartia</taxon>
        <taxon>Petromyzontiformes</taxon>
        <taxon>Petromyzontidae</taxon>
        <taxon>Petromyzon</taxon>
    </lineage>
</organism>
<keyword evidence="7" id="KW-0812">Transmembrane</keyword>
<keyword evidence="7" id="KW-1133">Transmembrane helix</keyword>
<comment type="cofactor">
    <cofactor evidence="6">
        <name>heme</name>
        <dbReference type="ChEBI" id="CHEBI:30413"/>
    </cofactor>
</comment>
<protein>
    <submittedName>
        <fullName evidence="9">Cytochrome P450 7A1-like</fullName>
    </submittedName>
</protein>
<evidence type="ECO:0000313" key="9">
    <source>
        <dbReference type="RefSeq" id="XP_032826124.1"/>
    </source>
</evidence>
<dbReference type="PRINTS" id="PR00385">
    <property type="entry name" value="P450"/>
</dbReference>
<dbReference type="GO" id="GO:0005506">
    <property type="term" value="F:iron ion binding"/>
    <property type="evidence" value="ECO:0007669"/>
    <property type="project" value="InterPro"/>
</dbReference>
<evidence type="ECO:0000313" key="8">
    <source>
        <dbReference type="Proteomes" id="UP001318040"/>
    </source>
</evidence>
<keyword evidence="4 6" id="KW-0408">Iron</keyword>
<dbReference type="GO" id="GO:0020037">
    <property type="term" value="F:heme binding"/>
    <property type="evidence" value="ECO:0007669"/>
    <property type="project" value="InterPro"/>
</dbReference>
<dbReference type="Proteomes" id="UP001318040">
    <property type="component" value="Chromosome 3"/>
</dbReference>
<dbReference type="Gene3D" id="1.10.630.10">
    <property type="entry name" value="Cytochrome P450"/>
    <property type="match status" value="1"/>
</dbReference>
<feature type="binding site" description="axial binding residue" evidence="6">
    <location>
        <position position="511"/>
    </location>
    <ligand>
        <name>heme</name>
        <dbReference type="ChEBI" id="CHEBI:30413"/>
    </ligand>
    <ligandPart>
        <name>Fe</name>
        <dbReference type="ChEBI" id="CHEBI:18248"/>
    </ligandPart>
</feature>
<keyword evidence="3 6" id="KW-0479">Metal-binding</keyword>
<keyword evidence="5" id="KW-0753">Steroid metabolism</keyword>
<dbReference type="Pfam" id="PF00067">
    <property type="entry name" value="p450"/>
    <property type="match status" value="1"/>
</dbReference>
<dbReference type="PRINTS" id="PR00465">
    <property type="entry name" value="EP450IV"/>
</dbReference>
<keyword evidence="8" id="KW-1185">Reference proteome</keyword>
<dbReference type="InterPro" id="IPR002403">
    <property type="entry name" value="Cyt_P450_E_grp-IV"/>
</dbReference>
<evidence type="ECO:0000256" key="7">
    <source>
        <dbReference type="SAM" id="Phobius"/>
    </source>
</evidence>
<gene>
    <name evidence="9" type="primary">LOC116951536</name>
</gene>
<dbReference type="PANTHER" id="PTHR24304">
    <property type="entry name" value="CYTOCHROME P450 FAMILY 7"/>
    <property type="match status" value="1"/>
</dbReference>
<evidence type="ECO:0000256" key="5">
    <source>
        <dbReference type="ARBA" id="ARBA00023221"/>
    </source>
</evidence>
<dbReference type="InterPro" id="IPR001128">
    <property type="entry name" value="Cyt_P450"/>
</dbReference>
<evidence type="ECO:0000256" key="4">
    <source>
        <dbReference type="ARBA" id="ARBA00023004"/>
    </source>
</evidence>
<dbReference type="GO" id="GO:0008395">
    <property type="term" value="F:steroid hydroxylase activity"/>
    <property type="evidence" value="ECO:0007669"/>
    <property type="project" value="TreeGrafter"/>
</dbReference>
<dbReference type="GO" id="GO:0006699">
    <property type="term" value="P:bile acid biosynthetic process"/>
    <property type="evidence" value="ECO:0007669"/>
    <property type="project" value="TreeGrafter"/>
</dbReference>
<dbReference type="SUPFAM" id="SSF48264">
    <property type="entry name" value="Cytochrome P450"/>
    <property type="match status" value="1"/>
</dbReference>
<evidence type="ECO:0000256" key="3">
    <source>
        <dbReference type="ARBA" id="ARBA00022723"/>
    </source>
</evidence>
<accession>A0AAJ7TYW2</accession>
<dbReference type="KEGG" id="pmrn:116951536"/>
<name>A0AAJ7TYW2_PETMA</name>
<evidence type="ECO:0000256" key="2">
    <source>
        <dbReference type="ARBA" id="ARBA00022617"/>
    </source>
</evidence>
<feature type="transmembrane region" description="Helical" evidence="7">
    <location>
        <begin position="55"/>
        <end position="88"/>
    </location>
</feature>
<evidence type="ECO:0000256" key="1">
    <source>
        <dbReference type="ARBA" id="ARBA00010617"/>
    </source>
</evidence>
<dbReference type="GO" id="GO:0042632">
    <property type="term" value="P:cholesterol homeostasis"/>
    <property type="evidence" value="ECO:0007669"/>
    <property type="project" value="TreeGrafter"/>
</dbReference>
<dbReference type="InterPro" id="IPR050529">
    <property type="entry name" value="CYP450_sterol_14alpha_dmase"/>
</dbReference>
<dbReference type="GO" id="GO:0016705">
    <property type="term" value="F:oxidoreductase activity, acting on paired donors, with incorporation or reduction of molecular oxygen"/>
    <property type="evidence" value="ECO:0007669"/>
    <property type="project" value="InterPro"/>
</dbReference>
<keyword evidence="2 6" id="KW-0349">Heme</keyword>
<dbReference type="RefSeq" id="XP_032826124.1">
    <property type="nucleotide sequence ID" value="XM_032970233.1"/>
</dbReference>
<evidence type="ECO:0000256" key="6">
    <source>
        <dbReference type="PIRSR" id="PIRSR602403-1"/>
    </source>
</evidence>
<reference evidence="9" key="1">
    <citation type="submission" date="2025-08" db="UniProtKB">
        <authorList>
            <consortium name="RefSeq"/>
        </authorList>
    </citation>
    <scope>IDENTIFICATION</scope>
    <source>
        <tissue evidence="9">Sperm</tissue>
    </source>
</reference>
<sequence length="570" mass="64989">MYRGYTGQMSIMGSGGGWLGGYLRAQGSDAADDQRAERNKKPSGRRWPGLRAPEIWGIIICSCCCYSVTMSPALILVAALLLSLLFVFVRTRKRKDGEPPLENGWIPHLGCALDFGRNPLEFLRLRRKKYGDIFTCKIVGDYFHFIADPFSYNSMTRAGRHLDSKKLQYETAAKVFGYRNMDPKFGFTGEDLHQTFHKTLQGDALDPVTESMMENLREAISNNERVKPNLEWKEDELFSFCSRIMFEAGYLTLFGKEAQTCGVNKILTLSNTFEQFKNFDKIFPTLVAGVPIRLLRRGYKAREILADIHRQGKLKKRENMSALISLRILLNDTVSIYEEVEKAGTHVAMLWASQANSLPAAFWSLYYVLRSPEALKALRSEIQKLIQDTKQSTGLNGKLRLTREEIDSLPILNSSIKEALRLSSASLHFRIAKEDFDLVMDSGEAYHIRKGDGIAVYPPLIHFDPNIYEQPEEFIFNRFLDENGHEKTSFSLGERKIKNYWLPFGSGVAQCPGRYFAVNEVKQFMIVMLTYYDLQLLDPESKVPPPDKTRAGIGIIHPESEVMFKYKLQP</sequence>
<dbReference type="PANTHER" id="PTHR24304:SF1">
    <property type="entry name" value="CYTOCHROME P450 7A1"/>
    <property type="match status" value="1"/>
</dbReference>
<proteinExistence type="inferred from homology"/>
<keyword evidence="5" id="KW-0443">Lipid metabolism</keyword>
<dbReference type="InterPro" id="IPR036396">
    <property type="entry name" value="Cyt_P450_sf"/>
</dbReference>
<dbReference type="AlphaFoldDB" id="A0AAJ7TYW2"/>
<comment type="similarity">
    <text evidence="1">Belongs to the cytochrome P450 family.</text>
</comment>
<keyword evidence="7" id="KW-0472">Membrane</keyword>